<gene>
    <name evidence="1" type="ORF">QBC41DRAFT_372939</name>
</gene>
<protein>
    <submittedName>
        <fullName evidence="1">Uncharacterized protein</fullName>
    </submittedName>
</protein>
<name>A0AA39ZEY9_9PEZI</name>
<dbReference type="AlphaFoldDB" id="A0AA39ZEY9"/>
<proteinExistence type="predicted"/>
<keyword evidence="2" id="KW-1185">Reference proteome</keyword>
<dbReference type="Proteomes" id="UP001174997">
    <property type="component" value="Unassembled WGS sequence"/>
</dbReference>
<organism evidence="1 2">
    <name type="scientific">Cercophora samala</name>
    <dbReference type="NCBI Taxonomy" id="330535"/>
    <lineage>
        <taxon>Eukaryota</taxon>
        <taxon>Fungi</taxon>
        <taxon>Dikarya</taxon>
        <taxon>Ascomycota</taxon>
        <taxon>Pezizomycotina</taxon>
        <taxon>Sordariomycetes</taxon>
        <taxon>Sordariomycetidae</taxon>
        <taxon>Sordariales</taxon>
        <taxon>Lasiosphaeriaceae</taxon>
        <taxon>Cercophora</taxon>
    </lineage>
</organism>
<dbReference type="EMBL" id="JAULSY010000038">
    <property type="protein sequence ID" value="KAK0669792.1"/>
    <property type="molecule type" value="Genomic_DNA"/>
</dbReference>
<accession>A0AA39ZEY9</accession>
<evidence type="ECO:0000313" key="1">
    <source>
        <dbReference type="EMBL" id="KAK0669792.1"/>
    </source>
</evidence>
<comment type="caution">
    <text evidence="1">The sequence shown here is derived from an EMBL/GenBank/DDBJ whole genome shotgun (WGS) entry which is preliminary data.</text>
</comment>
<sequence>MEVLPDQEPEVLLDWFITTYRTVIPSAATKLDEVDSGELNRTWGSMTRDLREPIERKNFFSTFTMSLQEQPGGGVLEQEVNETLRQSLEELGNMDIANQNGEALEDDSMVIDQTGQPAGDGEDDGPDAARKREFNQLFKPITTDGVEARYEQGALQIRKKARIEPGEGEDDIRKGPSVTELETTRQLEVLTWEGYAGALEEIKESFDHAETRALKEYKNCRYYTIDQPSIVVSDDEASNRNRVRNRSYARSSYGGSTYGRGYGYGGGYRNRGRGGRGGGYQQAVFNPAVDVNFSGQQQQQQLVGGQQPVVFSAGGNGNVGESKKKANDAQAKEFRQRRNYPNHIDQVHVMQSFDDDINWVNPHRSIPNIMWVKVDPLSDAAWKAFRTTIEAQMVRDNRGPYVLQGKMELIPANTAREQRKHAMDNGGIDKPCVGCNSTKHSSDACAVPGEDGYCLVMCGYCHDVRQKHLIEDCPELKKVRYKMDEVSKVMLDGRINKAQYKSGLYDAWDFVPSRLKMLDKTLDQIKHMASSDPEWTIDRKAEYMPWSVDFAETIASAERGDEILRGKPHPLDATGDMSPGEFVWEHEGSDGRLTYADLAKEFLSHKVTPFGKKDYGFPSLTYFVPDKVLRRLVLKTSELGEILLPTVKEVFQVVLQERKARRVVLANDGQYRNLMVEDAKRGDIDIHTWTVDEMDADGRVFQKQVHLAPEQAPPIHLVSRGAYRFSFIPDKDGLARLQRNRRGAGFIYSFDLESILLECHKVISEFKEYGTIYTYKIADNNRTVDMVALSVAIHLFLRFKNENGCDTLEFDVEDEEPRVLDDGDWDD</sequence>
<evidence type="ECO:0000313" key="2">
    <source>
        <dbReference type="Proteomes" id="UP001174997"/>
    </source>
</evidence>
<reference evidence="1" key="1">
    <citation type="submission" date="2023-06" db="EMBL/GenBank/DDBJ databases">
        <title>Genome-scale phylogeny and comparative genomics of the fungal order Sordariales.</title>
        <authorList>
            <consortium name="Lawrence Berkeley National Laboratory"/>
            <person name="Hensen N."/>
            <person name="Bonometti L."/>
            <person name="Westerberg I."/>
            <person name="Brannstrom I.O."/>
            <person name="Guillou S."/>
            <person name="Cros-Aarteil S."/>
            <person name="Calhoun S."/>
            <person name="Haridas S."/>
            <person name="Kuo A."/>
            <person name="Mondo S."/>
            <person name="Pangilinan J."/>
            <person name="Riley R."/>
            <person name="Labutti K."/>
            <person name="Andreopoulos B."/>
            <person name="Lipzen A."/>
            <person name="Chen C."/>
            <person name="Yanf M."/>
            <person name="Daum C."/>
            <person name="Ng V."/>
            <person name="Clum A."/>
            <person name="Steindorff A."/>
            <person name="Ohm R."/>
            <person name="Martin F."/>
            <person name="Silar P."/>
            <person name="Natvig D."/>
            <person name="Lalanne C."/>
            <person name="Gautier V."/>
            <person name="Ament-Velasquez S.L."/>
            <person name="Kruys A."/>
            <person name="Hutchinson M.I."/>
            <person name="Powell A.J."/>
            <person name="Barry K."/>
            <person name="Miller A.N."/>
            <person name="Grigoriev I.V."/>
            <person name="Debuchy R."/>
            <person name="Gladieux P."/>
            <person name="Thoren M.H."/>
            <person name="Johannesson H."/>
        </authorList>
    </citation>
    <scope>NUCLEOTIDE SEQUENCE</scope>
    <source>
        <strain evidence="1">CBS 307.81</strain>
    </source>
</reference>